<reference evidence="1 2" key="1">
    <citation type="submission" date="2016-12" db="EMBL/GenBank/DDBJ databases">
        <title>Izhakiella australiana sp. nov. of genus Izhakiella isolated from Australian desert.</title>
        <authorList>
            <person name="Ji M."/>
        </authorList>
    </citation>
    <scope>NUCLEOTIDE SEQUENCE [LARGE SCALE GENOMIC DNA]</scope>
    <source>
        <strain evidence="1 2">D4N98</strain>
    </source>
</reference>
<dbReference type="RefSeq" id="WP_078002964.1">
    <property type="nucleotide sequence ID" value="NZ_MRUL01000007.1"/>
</dbReference>
<evidence type="ECO:0000313" key="2">
    <source>
        <dbReference type="Proteomes" id="UP000190667"/>
    </source>
</evidence>
<keyword evidence="2" id="KW-1185">Reference proteome</keyword>
<dbReference type="SUPFAM" id="SSF69279">
    <property type="entry name" value="Phage tail proteins"/>
    <property type="match status" value="1"/>
</dbReference>
<proteinExistence type="predicted"/>
<gene>
    <name evidence="1" type="ORF">BTJ39_12135</name>
</gene>
<dbReference type="OrthoDB" id="4070623at2"/>
<dbReference type="STRING" id="1926881.BTJ39_12135"/>
<comment type="caution">
    <text evidence="1">The sequence shown here is derived from an EMBL/GenBank/DDBJ whole genome shotgun (WGS) entry which is preliminary data.</text>
</comment>
<protein>
    <submittedName>
        <fullName evidence="1">Late control protein D</fullName>
    </submittedName>
</protein>
<evidence type="ECO:0000313" key="1">
    <source>
        <dbReference type="EMBL" id="OON39777.1"/>
    </source>
</evidence>
<organism evidence="1 2">
    <name type="scientific">Izhakiella australiensis</name>
    <dbReference type="NCBI Taxonomy" id="1926881"/>
    <lineage>
        <taxon>Bacteria</taxon>
        <taxon>Pseudomonadati</taxon>
        <taxon>Pseudomonadota</taxon>
        <taxon>Gammaproteobacteria</taxon>
        <taxon>Enterobacterales</taxon>
        <taxon>Erwiniaceae</taxon>
        <taxon>Izhakiella</taxon>
    </lineage>
</organism>
<dbReference type="EMBL" id="MRUL01000007">
    <property type="protein sequence ID" value="OON39777.1"/>
    <property type="molecule type" value="Genomic_DNA"/>
</dbReference>
<sequence>MTKQISGPEYIPAFRVTAEGKDITNALRRSLLSLTLTDYGGTSARADTLKITLLSETLPLPSKGARLRLGLGFNDRLTDKGWFVVSDVASSGPPRKIEINATAAPMNAEKQRGDVLAIKTRSWHDLLLVDLVKTIAGENGLIPRVAACLANYHIDHLDQVAESDANLLSRLARELNAVSKPTGGYWLFLKQGSGQTAGGRPLSAVTITPAQVTRWSYVEKSRGNSTASNGAEKGKESGRVKVRYYDAHDGKTRVASVEYAGATQENPYTQPSKKYADLQAKARKAQAVRNASTMTLSGPCRLSHIPLTAECRIVTSGFGRHEDGHWVIESLEFSLGTAGLNYTCSLVIDPHPAKSTPRR</sequence>
<accession>A0A1S8YLN9</accession>
<dbReference type="Pfam" id="PF05954">
    <property type="entry name" value="Phage_GPD"/>
    <property type="match status" value="1"/>
</dbReference>
<name>A0A1S8YLN9_9GAMM</name>
<dbReference type="Proteomes" id="UP000190667">
    <property type="component" value="Unassembled WGS sequence"/>
</dbReference>
<dbReference type="AlphaFoldDB" id="A0A1S8YLN9"/>